<feature type="domain" description="PknH-like extracellular" evidence="1">
    <location>
        <begin position="34"/>
        <end position="217"/>
    </location>
</feature>
<evidence type="ECO:0000313" key="2">
    <source>
        <dbReference type="EMBL" id="MBS9534386.1"/>
    </source>
</evidence>
<protein>
    <submittedName>
        <fullName evidence="2">Sensor domain-containing protein</fullName>
    </submittedName>
</protein>
<evidence type="ECO:0000259" key="1">
    <source>
        <dbReference type="Pfam" id="PF14032"/>
    </source>
</evidence>
<sequence>MGSALLLACAVVSGCSVRIAGVPVPADHDGPRPVAAAQLPDALLDSSTVADIMGTLSLVVQDSRSQMFDATKQFPDRDCLVAWMPAEQSVYERSGWTAMFAQSLWEADGQPDHVVIQAAVAFGSRDAARAFYDQAAQLWKPCGGRSFTTTTKDGASETPWAFDEVSEVDTTLWMTQQQGDSDGWGCQRALQVTNNVAIDVLACKVGVGDEAVTIANGIDAQLPSV</sequence>
<proteinExistence type="predicted"/>
<dbReference type="Gene3D" id="3.40.1000.70">
    <property type="entry name" value="PknH-like extracellular domain"/>
    <property type="match status" value="1"/>
</dbReference>
<dbReference type="InterPro" id="IPR038232">
    <property type="entry name" value="PknH-like_Extracell_sf"/>
</dbReference>
<dbReference type="Pfam" id="PF14032">
    <property type="entry name" value="PknH_C"/>
    <property type="match status" value="1"/>
</dbReference>
<gene>
    <name evidence="2" type="ORF">KIH27_12405</name>
</gene>
<dbReference type="Proteomes" id="UP001519535">
    <property type="component" value="Unassembled WGS sequence"/>
</dbReference>
<accession>A0ABS5RJG4</accession>
<keyword evidence="3" id="KW-1185">Reference proteome</keyword>
<reference evidence="2 3" key="1">
    <citation type="submission" date="2021-05" db="EMBL/GenBank/DDBJ databases">
        <title>Mycobacterium acidophilum sp. nov., an extremely acid-tolerant member of the genus Mycobacterium.</title>
        <authorList>
            <person name="Xia J."/>
        </authorList>
    </citation>
    <scope>NUCLEOTIDE SEQUENCE [LARGE SCALE GENOMIC DNA]</scope>
    <source>
        <strain evidence="2 3">M1</strain>
    </source>
</reference>
<dbReference type="EMBL" id="JAHCLR010000022">
    <property type="protein sequence ID" value="MBS9534386.1"/>
    <property type="molecule type" value="Genomic_DNA"/>
</dbReference>
<name>A0ABS5RJG4_9MYCO</name>
<dbReference type="InterPro" id="IPR026954">
    <property type="entry name" value="PknH-like_Extracell"/>
</dbReference>
<organism evidence="2 3">
    <name type="scientific">Mycolicibacter acidiphilus</name>
    <dbReference type="NCBI Taxonomy" id="2835306"/>
    <lineage>
        <taxon>Bacteria</taxon>
        <taxon>Bacillati</taxon>
        <taxon>Actinomycetota</taxon>
        <taxon>Actinomycetes</taxon>
        <taxon>Mycobacteriales</taxon>
        <taxon>Mycobacteriaceae</taxon>
        <taxon>Mycolicibacter</taxon>
    </lineage>
</organism>
<comment type="caution">
    <text evidence="2">The sequence shown here is derived from an EMBL/GenBank/DDBJ whole genome shotgun (WGS) entry which is preliminary data.</text>
</comment>
<evidence type="ECO:0000313" key="3">
    <source>
        <dbReference type="Proteomes" id="UP001519535"/>
    </source>
</evidence>